<accession>M2PWX9</accession>
<sequence length="536" mass="59537">MSSGVRAHGSESGHSGRAKEGRPSRRQAGSDEEVLVAVMGPSGTGKSTFINLVSNSRLGVGHGLDSHTAEVQPSRSFWLDDRRVRLIDTPGFDDSTKSDTDILELIARFLSIEYRKGRKLSGILYLHRISDVRMGGIARRNFTMFHKLCGSDAIRNAAIATTRWEEVDARIGAERQTELASKPIFFKPVLDEGAQMFRHDHGLESAQDIMRSFLRNQPRPLLIQREMVDEGKPLSETEAGRELQREIRTQMEKHNKKMQELREELQEAAKDHDDELRADLDKEMQDMRVMLARLQNDAKRLAESSSSKEPSTVRKVEKSLPRAPAPPNTEADPELPLSAEIARTPHSRPIGIPPPRSTSSPAPSAPTGTSLPPPPPVPLPAAPSTGRTHLRTPSASRSQRAISSPPQLSPSPTTARGPDAHQDLLYDHAEIKRMIADLQHEVRQLRESLHEALQSNNIQAQRTLERRLQAVEGRLGGFTRDPDAGWQVDIWGIITHVPKKLWAMLIYVVDSFRAAPVDPGSPASHRSKRSRASHPP</sequence>
<evidence type="ECO:0000259" key="3">
    <source>
        <dbReference type="Pfam" id="PF01926"/>
    </source>
</evidence>
<gene>
    <name evidence="4" type="ORF">CERSUDRAFT_109932</name>
</gene>
<feature type="compositionally biased region" description="Basic and acidic residues" evidence="2">
    <location>
        <begin position="311"/>
        <end position="320"/>
    </location>
</feature>
<reference evidence="4 5" key="1">
    <citation type="journal article" date="2012" name="Proc. Natl. Acad. Sci. U.S.A.">
        <title>Comparative genomics of Ceriporiopsis subvermispora and Phanerochaete chrysosporium provide insight into selective ligninolysis.</title>
        <authorList>
            <person name="Fernandez-Fueyo E."/>
            <person name="Ruiz-Duenas F.J."/>
            <person name="Ferreira P."/>
            <person name="Floudas D."/>
            <person name="Hibbett D.S."/>
            <person name="Canessa P."/>
            <person name="Larrondo L.F."/>
            <person name="James T.Y."/>
            <person name="Seelenfreund D."/>
            <person name="Lobos S."/>
            <person name="Polanco R."/>
            <person name="Tello M."/>
            <person name="Honda Y."/>
            <person name="Watanabe T."/>
            <person name="Watanabe T."/>
            <person name="Ryu J.S."/>
            <person name="Kubicek C.P."/>
            <person name="Schmoll M."/>
            <person name="Gaskell J."/>
            <person name="Hammel K.E."/>
            <person name="St John F.J."/>
            <person name="Vanden Wymelenberg A."/>
            <person name="Sabat G."/>
            <person name="Splinter BonDurant S."/>
            <person name="Syed K."/>
            <person name="Yadav J.S."/>
            <person name="Doddapaneni H."/>
            <person name="Subramanian V."/>
            <person name="Lavin J.L."/>
            <person name="Oguiza J.A."/>
            <person name="Perez G."/>
            <person name="Pisabarro A.G."/>
            <person name="Ramirez L."/>
            <person name="Santoyo F."/>
            <person name="Master E."/>
            <person name="Coutinho P.M."/>
            <person name="Henrissat B."/>
            <person name="Lombard V."/>
            <person name="Magnuson J.K."/>
            <person name="Kuees U."/>
            <person name="Hori C."/>
            <person name="Igarashi K."/>
            <person name="Samejima M."/>
            <person name="Held B.W."/>
            <person name="Barry K.W."/>
            <person name="LaButti K.M."/>
            <person name="Lapidus A."/>
            <person name="Lindquist E.A."/>
            <person name="Lucas S.M."/>
            <person name="Riley R."/>
            <person name="Salamov A.A."/>
            <person name="Hoffmeister D."/>
            <person name="Schwenk D."/>
            <person name="Hadar Y."/>
            <person name="Yarden O."/>
            <person name="de Vries R.P."/>
            <person name="Wiebenga A."/>
            <person name="Stenlid J."/>
            <person name="Eastwood D."/>
            <person name="Grigoriev I.V."/>
            <person name="Berka R.M."/>
            <person name="Blanchette R.A."/>
            <person name="Kersten P."/>
            <person name="Martinez A.T."/>
            <person name="Vicuna R."/>
            <person name="Cullen D."/>
        </authorList>
    </citation>
    <scope>NUCLEOTIDE SEQUENCE [LARGE SCALE GENOMIC DNA]</scope>
    <source>
        <strain evidence="4 5">B</strain>
    </source>
</reference>
<keyword evidence="5" id="KW-1185">Reference proteome</keyword>
<dbReference type="HOGENOM" id="CLU_508052_0_0_1"/>
<evidence type="ECO:0000313" key="4">
    <source>
        <dbReference type="EMBL" id="EMD41339.1"/>
    </source>
</evidence>
<feature type="domain" description="G" evidence="3">
    <location>
        <begin position="36"/>
        <end position="112"/>
    </location>
</feature>
<feature type="compositionally biased region" description="Pro residues" evidence="2">
    <location>
        <begin position="371"/>
        <end position="381"/>
    </location>
</feature>
<dbReference type="InterPro" id="IPR006073">
    <property type="entry name" value="GTP-bd"/>
</dbReference>
<dbReference type="InterPro" id="IPR027417">
    <property type="entry name" value="P-loop_NTPase"/>
</dbReference>
<protein>
    <recommendedName>
        <fullName evidence="3">G domain-containing protein</fullName>
    </recommendedName>
</protein>
<dbReference type="OrthoDB" id="8954335at2759"/>
<feature type="region of interest" description="Disordered" evidence="2">
    <location>
        <begin position="1"/>
        <end position="32"/>
    </location>
</feature>
<dbReference type="AlphaFoldDB" id="M2PWX9"/>
<dbReference type="Pfam" id="PF01926">
    <property type="entry name" value="MMR_HSR1"/>
    <property type="match status" value="1"/>
</dbReference>
<feature type="compositionally biased region" description="Basic residues" evidence="2">
    <location>
        <begin position="525"/>
        <end position="536"/>
    </location>
</feature>
<evidence type="ECO:0000256" key="1">
    <source>
        <dbReference type="SAM" id="Coils"/>
    </source>
</evidence>
<feature type="region of interest" description="Disordered" evidence="2">
    <location>
        <begin position="298"/>
        <end position="420"/>
    </location>
</feature>
<keyword evidence="1" id="KW-0175">Coiled coil</keyword>
<dbReference type="STRING" id="914234.M2PWX9"/>
<dbReference type="GO" id="GO:0005525">
    <property type="term" value="F:GTP binding"/>
    <property type="evidence" value="ECO:0007669"/>
    <property type="project" value="InterPro"/>
</dbReference>
<dbReference type="CDD" id="cd00882">
    <property type="entry name" value="Ras_like_GTPase"/>
    <property type="match status" value="1"/>
</dbReference>
<name>M2PWX9_CERS8</name>
<feature type="coiled-coil region" evidence="1">
    <location>
        <begin position="428"/>
        <end position="455"/>
    </location>
</feature>
<organism evidence="4 5">
    <name type="scientific">Ceriporiopsis subvermispora (strain B)</name>
    <name type="common">White-rot fungus</name>
    <name type="synonym">Gelatoporia subvermispora</name>
    <dbReference type="NCBI Taxonomy" id="914234"/>
    <lineage>
        <taxon>Eukaryota</taxon>
        <taxon>Fungi</taxon>
        <taxon>Dikarya</taxon>
        <taxon>Basidiomycota</taxon>
        <taxon>Agaricomycotina</taxon>
        <taxon>Agaricomycetes</taxon>
        <taxon>Polyporales</taxon>
        <taxon>Gelatoporiaceae</taxon>
        <taxon>Gelatoporia</taxon>
    </lineage>
</organism>
<dbReference type="Gene3D" id="3.40.50.300">
    <property type="entry name" value="P-loop containing nucleotide triphosphate hydrolases"/>
    <property type="match status" value="1"/>
</dbReference>
<dbReference type="EMBL" id="KB445791">
    <property type="protein sequence ID" value="EMD41339.1"/>
    <property type="molecule type" value="Genomic_DNA"/>
</dbReference>
<feature type="compositionally biased region" description="Low complexity" evidence="2">
    <location>
        <begin position="403"/>
        <end position="412"/>
    </location>
</feature>
<feature type="compositionally biased region" description="Polar residues" evidence="2">
    <location>
        <begin position="391"/>
        <end position="402"/>
    </location>
</feature>
<evidence type="ECO:0000256" key="2">
    <source>
        <dbReference type="SAM" id="MobiDB-lite"/>
    </source>
</evidence>
<dbReference type="SUPFAM" id="SSF52540">
    <property type="entry name" value="P-loop containing nucleoside triphosphate hydrolases"/>
    <property type="match status" value="1"/>
</dbReference>
<evidence type="ECO:0000313" key="5">
    <source>
        <dbReference type="Proteomes" id="UP000016930"/>
    </source>
</evidence>
<proteinExistence type="predicted"/>
<feature type="region of interest" description="Disordered" evidence="2">
    <location>
        <begin position="517"/>
        <end position="536"/>
    </location>
</feature>
<feature type="compositionally biased region" description="Low complexity" evidence="2">
    <location>
        <begin position="357"/>
        <end position="370"/>
    </location>
</feature>
<dbReference type="Proteomes" id="UP000016930">
    <property type="component" value="Unassembled WGS sequence"/>
</dbReference>